<keyword evidence="1" id="KW-0812">Transmembrane</keyword>
<keyword evidence="1" id="KW-0472">Membrane</keyword>
<evidence type="ECO:0000313" key="4">
    <source>
        <dbReference type="Proteomes" id="UP000315215"/>
    </source>
</evidence>
<gene>
    <name evidence="3" type="ORF">FN924_02320</name>
</gene>
<reference evidence="3 4" key="1">
    <citation type="submission" date="2019-07" db="EMBL/GenBank/DDBJ databases">
        <authorList>
            <person name="Li J."/>
        </authorList>
    </citation>
    <scope>NUCLEOTIDE SEQUENCE [LARGE SCALE GENOMIC DNA]</scope>
    <source>
        <strain evidence="3 4">TKL69</strain>
    </source>
</reference>
<keyword evidence="4" id="KW-1185">Reference proteome</keyword>
<organism evidence="3 4">
    <name type="scientific">Radiobacillus deserti</name>
    <dbReference type="NCBI Taxonomy" id="2594883"/>
    <lineage>
        <taxon>Bacteria</taxon>
        <taxon>Bacillati</taxon>
        <taxon>Bacillota</taxon>
        <taxon>Bacilli</taxon>
        <taxon>Bacillales</taxon>
        <taxon>Bacillaceae</taxon>
        <taxon>Radiobacillus</taxon>
    </lineage>
</organism>
<feature type="transmembrane region" description="Helical" evidence="1">
    <location>
        <begin position="12"/>
        <end position="38"/>
    </location>
</feature>
<feature type="domain" description="YdbS-like PH" evidence="2">
    <location>
        <begin position="68"/>
        <end position="146"/>
    </location>
</feature>
<dbReference type="AlphaFoldDB" id="A0A516KCK7"/>
<sequence>MKRMSKPNRLHKAAILFNFVKLVKEVFFGTIIGFLATFKNIDLGGFWFILLYVSLFIIGAAIISTLQWYRFTYVVEQDQLKIESGIFIKKKRTISFNRIQAIDVSEGIVHRVFKLAKVEVQTAGGDVTSKAEAVLSAISREKAYEWKELLQVKKEIEQELDEEPKEEIVKTISTPRLLLAASTTNGFGVFLSIVALVGSQFGQFIPNPIYEAVYGWMLNLSVPVLIIFSVIGALFLWGTATLGIWIKYSFFTIRKADDGLQLSHGLLEKKHLTLSTNRIQAISVREDLLRQWLGYATVHAEVVGGRLDAKDGGTSVLLFPLLKKTEVESFLEQFVPDYQPEVLQHVLPKRSRKRYLFRVLFPVVLAAIPILYFLPTYSWILIILLVLASLLGVFQYKDSGYTLAGDKLILSSRRISKSTVVMFRKRIQSLTISDHYLQQRESLKTLKCSVAAIGGVGKTFAYKDGDEDQIQELFSWYSFQEK</sequence>
<dbReference type="KEGG" id="aqt:FN924_02320"/>
<accession>A0A516KCK7</accession>
<feature type="transmembrane region" description="Helical" evidence="1">
    <location>
        <begin position="379"/>
        <end position="396"/>
    </location>
</feature>
<dbReference type="InterPro" id="IPR014529">
    <property type="entry name" value="UCP026631"/>
</dbReference>
<evidence type="ECO:0000259" key="2">
    <source>
        <dbReference type="Pfam" id="PF03703"/>
    </source>
</evidence>
<evidence type="ECO:0000256" key="1">
    <source>
        <dbReference type="SAM" id="Phobius"/>
    </source>
</evidence>
<feature type="transmembrane region" description="Helical" evidence="1">
    <location>
        <begin position="222"/>
        <end position="246"/>
    </location>
</feature>
<name>A0A516KCK7_9BACI</name>
<proteinExistence type="predicted"/>
<dbReference type="PIRSF" id="PIRSF026631">
    <property type="entry name" value="UCP026631"/>
    <property type="match status" value="1"/>
</dbReference>
<dbReference type="InterPro" id="IPR005182">
    <property type="entry name" value="YdbS-like_PH"/>
</dbReference>
<dbReference type="Proteomes" id="UP000315215">
    <property type="component" value="Chromosome"/>
</dbReference>
<feature type="transmembrane region" description="Helical" evidence="1">
    <location>
        <begin position="355"/>
        <end position="373"/>
    </location>
</feature>
<feature type="domain" description="YdbS-like PH" evidence="2">
    <location>
        <begin position="396"/>
        <end position="473"/>
    </location>
</feature>
<feature type="domain" description="YdbS-like PH" evidence="2">
    <location>
        <begin position="250"/>
        <end position="332"/>
    </location>
</feature>
<feature type="transmembrane region" description="Helical" evidence="1">
    <location>
        <begin position="177"/>
        <end position="202"/>
    </location>
</feature>
<keyword evidence="1" id="KW-1133">Transmembrane helix</keyword>
<dbReference type="EMBL" id="CP041666">
    <property type="protein sequence ID" value="QDP39145.1"/>
    <property type="molecule type" value="Genomic_DNA"/>
</dbReference>
<dbReference type="PANTHER" id="PTHR34473:SF2">
    <property type="entry name" value="UPF0699 TRANSMEMBRANE PROTEIN YDBT"/>
    <property type="match status" value="1"/>
</dbReference>
<dbReference type="Pfam" id="PF03703">
    <property type="entry name" value="bPH_2"/>
    <property type="match status" value="3"/>
</dbReference>
<protein>
    <submittedName>
        <fullName evidence="3">PH domain-containing protein</fullName>
    </submittedName>
</protein>
<feature type="transmembrane region" description="Helical" evidence="1">
    <location>
        <begin position="44"/>
        <end position="63"/>
    </location>
</feature>
<dbReference type="PANTHER" id="PTHR34473">
    <property type="entry name" value="UPF0699 TRANSMEMBRANE PROTEIN YDBS"/>
    <property type="match status" value="1"/>
</dbReference>
<evidence type="ECO:0000313" key="3">
    <source>
        <dbReference type="EMBL" id="QDP39145.1"/>
    </source>
</evidence>